<evidence type="ECO:0000313" key="3">
    <source>
        <dbReference type="EMBL" id="GLK80296.1"/>
    </source>
</evidence>
<evidence type="ECO:0000256" key="2">
    <source>
        <dbReference type="SAM" id="SignalP"/>
    </source>
</evidence>
<dbReference type="PIRSF" id="PIRSF017082">
    <property type="entry name" value="YflP"/>
    <property type="match status" value="1"/>
</dbReference>
<reference evidence="3" key="1">
    <citation type="journal article" date="2014" name="Int. J. Syst. Evol. Microbiol.">
        <title>Complete genome sequence of Corynebacterium casei LMG S-19264T (=DSM 44701T), isolated from a smear-ripened cheese.</title>
        <authorList>
            <consortium name="US DOE Joint Genome Institute (JGI-PGF)"/>
            <person name="Walter F."/>
            <person name="Albersmeier A."/>
            <person name="Kalinowski J."/>
            <person name="Ruckert C."/>
        </authorList>
    </citation>
    <scope>NUCLEOTIDE SEQUENCE</scope>
    <source>
        <strain evidence="3">VKM B-2748</strain>
    </source>
</reference>
<proteinExistence type="inferred from homology"/>
<reference evidence="3" key="2">
    <citation type="submission" date="2023-01" db="EMBL/GenBank/DDBJ databases">
        <authorList>
            <person name="Sun Q."/>
            <person name="Evtushenko L."/>
        </authorList>
    </citation>
    <scope>NUCLEOTIDE SEQUENCE</scope>
    <source>
        <strain evidence="3">VKM B-2748</strain>
    </source>
</reference>
<dbReference type="Pfam" id="PF03401">
    <property type="entry name" value="TctC"/>
    <property type="match status" value="1"/>
</dbReference>
<dbReference type="Gene3D" id="3.40.190.150">
    <property type="entry name" value="Bordetella uptake gene, domain 1"/>
    <property type="match status" value="1"/>
</dbReference>
<keyword evidence="4" id="KW-1185">Reference proteome</keyword>
<dbReference type="InterPro" id="IPR042100">
    <property type="entry name" value="Bug_dom1"/>
</dbReference>
<dbReference type="Gene3D" id="3.40.190.10">
    <property type="entry name" value="Periplasmic binding protein-like II"/>
    <property type="match status" value="1"/>
</dbReference>
<dbReference type="EMBL" id="BSFL01000002">
    <property type="protein sequence ID" value="GLK80296.1"/>
    <property type="molecule type" value="Genomic_DNA"/>
</dbReference>
<evidence type="ECO:0000256" key="1">
    <source>
        <dbReference type="ARBA" id="ARBA00006987"/>
    </source>
</evidence>
<dbReference type="PANTHER" id="PTHR42928:SF1">
    <property type="entry name" value="BLR4371 PROTEIN"/>
    <property type="match status" value="1"/>
</dbReference>
<sequence length="341" mass="36892">MDVMRMKTLKTVAARLGLAAGLAALAAPALAWEPTKPVTLIIPAGTGGGADQMARFIQGVIQKHELMSKPLIVVNKGGGAGAEGFLEMKGSAADPHKIIITLSNLFTTPLGTGTPFNWKDMKPVKMMALDQFILWVNANEPYKTAKDYIDAVKAGDDRAFKMGGTGSKQEDQIITVAIEKETGGKKFTYVPYDGGGKVAVQLVGGHVNSSVNNPIEAVAQWRGGQLRPLCIFDKARSTYTNKVTESQSWSDVPTCTESGLPIEYQMLRGIFTTKNATPEQVAYYEGVLKKVMETAEWKEFMEKGAFNQTTMTGAEYEAWLTSAEARHRELMTGAGFVAAAR</sequence>
<organism evidence="3 4">
    <name type="scientific">Methylopila turkensis</name>
    <dbReference type="NCBI Taxonomy" id="1437816"/>
    <lineage>
        <taxon>Bacteria</taxon>
        <taxon>Pseudomonadati</taxon>
        <taxon>Pseudomonadota</taxon>
        <taxon>Alphaproteobacteria</taxon>
        <taxon>Hyphomicrobiales</taxon>
        <taxon>Methylopilaceae</taxon>
        <taxon>Methylopila</taxon>
    </lineage>
</organism>
<feature type="chain" id="PRO_5040801517" evidence="2">
    <location>
        <begin position="32"/>
        <end position="341"/>
    </location>
</feature>
<keyword evidence="2" id="KW-0732">Signal</keyword>
<dbReference type="CDD" id="cd07012">
    <property type="entry name" value="PBP2_Bug_TTT"/>
    <property type="match status" value="1"/>
</dbReference>
<feature type="signal peptide" evidence="2">
    <location>
        <begin position="1"/>
        <end position="31"/>
    </location>
</feature>
<dbReference type="InterPro" id="IPR005064">
    <property type="entry name" value="BUG"/>
</dbReference>
<evidence type="ECO:0000313" key="4">
    <source>
        <dbReference type="Proteomes" id="UP001143309"/>
    </source>
</evidence>
<gene>
    <name evidence="3" type="ORF">GCM10008174_20370</name>
</gene>
<name>A0A9W6JMC9_9HYPH</name>
<dbReference type="AlphaFoldDB" id="A0A9W6JMC9"/>
<dbReference type="PANTHER" id="PTHR42928">
    <property type="entry name" value="TRICARBOXYLATE-BINDING PROTEIN"/>
    <property type="match status" value="1"/>
</dbReference>
<protein>
    <submittedName>
        <fullName evidence="3">Tricarboxylate transporter</fullName>
    </submittedName>
</protein>
<comment type="caution">
    <text evidence="3">The sequence shown here is derived from an EMBL/GenBank/DDBJ whole genome shotgun (WGS) entry which is preliminary data.</text>
</comment>
<accession>A0A9W6JMC9</accession>
<comment type="similarity">
    <text evidence="1">Belongs to the UPF0065 (bug) family.</text>
</comment>
<dbReference type="Proteomes" id="UP001143309">
    <property type="component" value="Unassembled WGS sequence"/>
</dbReference>